<evidence type="ECO:0000313" key="9">
    <source>
        <dbReference type="EMBL" id="MCS5709672.1"/>
    </source>
</evidence>
<gene>
    <name evidence="9" type="ORF">CC99x_012270</name>
    <name evidence="8" type="ORF">CC99x_01237</name>
</gene>
<feature type="transmembrane region" description="Helical" evidence="6">
    <location>
        <begin position="50"/>
        <end position="70"/>
    </location>
</feature>
<evidence type="ECO:0000313" key="8">
    <source>
        <dbReference type="EMBL" id="KRG18756.1"/>
    </source>
</evidence>
<dbReference type="EMBL" id="LKHV02000001">
    <property type="protein sequence ID" value="MCS5709672.1"/>
    <property type="molecule type" value="Genomic_DNA"/>
</dbReference>
<dbReference type="InterPro" id="IPR051689">
    <property type="entry name" value="Sterol_desaturase/TMEM195"/>
</dbReference>
<dbReference type="GO" id="GO:0050479">
    <property type="term" value="F:glyceryl-ether monooxygenase activity"/>
    <property type="evidence" value="ECO:0007669"/>
    <property type="project" value="TreeGrafter"/>
</dbReference>
<feature type="transmembrane region" description="Helical" evidence="6">
    <location>
        <begin position="155"/>
        <end position="178"/>
    </location>
</feature>
<proteinExistence type="predicted"/>
<dbReference type="Proteomes" id="UP000051494">
    <property type="component" value="Unassembled WGS sequence"/>
</dbReference>
<keyword evidence="2 6" id="KW-0812">Transmembrane</keyword>
<keyword evidence="3 6" id="KW-1133">Transmembrane helix</keyword>
<evidence type="ECO:0000256" key="3">
    <source>
        <dbReference type="ARBA" id="ARBA00022989"/>
    </source>
</evidence>
<feature type="transmembrane region" description="Helical" evidence="6">
    <location>
        <begin position="90"/>
        <end position="107"/>
    </location>
</feature>
<comment type="subcellular location">
    <subcellularLocation>
        <location evidence="1">Endomembrane system</location>
        <topology evidence="1">Multi-pass membrane protein</topology>
    </subcellularLocation>
</comment>
<evidence type="ECO:0000256" key="1">
    <source>
        <dbReference type="ARBA" id="ARBA00004127"/>
    </source>
</evidence>
<feature type="transmembrane region" description="Helical" evidence="6">
    <location>
        <begin position="12"/>
        <end position="29"/>
    </location>
</feature>
<dbReference type="PANTHER" id="PTHR21624:SF3">
    <property type="entry name" value="FATTY ACID HYDROXYLASE DOMAIN-CONTAINING PROTEIN"/>
    <property type="match status" value="1"/>
</dbReference>
<accession>A0A0Q9YPV3</accession>
<dbReference type="RefSeq" id="WP_057624346.1">
    <property type="nucleotide sequence ID" value="NZ_LKHV02000001.1"/>
</dbReference>
<reference evidence="9" key="3">
    <citation type="submission" date="2021-06" db="EMBL/GenBank/DDBJ databases">
        <title>Genomic Description and Analysis of Intracellular Bacteria, Candidatus Berkiella cookevillensis and Candidatus Berkiella aquae.</title>
        <authorList>
            <person name="Kidane D.T."/>
            <person name="Mehari Y.T."/>
            <person name="Rice F.C."/>
            <person name="Arivett B.A."/>
            <person name="Farone A.L."/>
            <person name="Berk S.G."/>
            <person name="Farone M.B."/>
        </authorList>
    </citation>
    <scope>NUCLEOTIDE SEQUENCE</scope>
    <source>
        <strain evidence="9">CC99</strain>
    </source>
</reference>
<evidence type="ECO:0000256" key="2">
    <source>
        <dbReference type="ARBA" id="ARBA00022692"/>
    </source>
</evidence>
<dbReference type="STRING" id="437022.CC99x_01237"/>
<dbReference type="GO" id="GO:0012505">
    <property type="term" value="C:endomembrane system"/>
    <property type="evidence" value="ECO:0007669"/>
    <property type="project" value="UniProtKB-SubCell"/>
</dbReference>
<reference evidence="9" key="2">
    <citation type="journal article" date="2016" name="Genome Announc.">
        <title>Draft Genome Sequences of Two Novel Amoeba-Resistant Intranuclear Bacteria, 'Candidatus Berkiella cookevillensis' and 'Candidatus Berkiella aquae'.</title>
        <authorList>
            <person name="Mehari Y.T."/>
            <person name="Arivett B.A."/>
            <person name="Farone A.L."/>
            <person name="Gunderson J.H."/>
            <person name="Farone M.B."/>
        </authorList>
    </citation>
    <scope>NUCLEOTIDE SEQUENCE</scope>
    <source>
        <strain evidence="9">CC99</strain>
    </source>
</reference>
<dbReference type="AlphaFoldDB" id="A0A0Q9YPV3"/>
<dbReference type="Pfam" id="PF04116">
    <property type="entry name" value="FA_hydroxylase"/>
    <property type="match status" value="1"/>
</dbReference>
<sequence length="287" mass="34471">MALHEWLQSTQGYLRIGCALSFFLLLAFWETRSPWRMIRSSLFRRWLKHFSLSLISQAAIRLVFPIFLLQTAWLAEKNHQGILNKVTMPFFIKVIIGILALDLLIYFQHRLMHRYKWLWFCHRVHHIDKEMDVSTGLRFHPFEELVVMAIKSFGVVFFGVPVLAALLFEIILNLGVLFTHANLYFSEKTEKYLRYFIVTPGMHRIHHSDRKDEYMTNFGFCLILWDKLFNTYKARPSAGENRLVLGQEEYREEKYQTLEIMLLLPFNLRKFKPKKKYVQKLWMGWRE</sequence>
<keyword evidence="4" id="KW-0560">Oxidoreductase</keyword>
<dbReference type="GO" id="GO:0006643">
    <property type="term" value="P:membrane lipid metabolic process"/>
    <property type="evidence" value="ECO:0007669"/>
    <property type="project" value="TreeGrafter"/>
</dbReference>
<name>A0A0Q9YPV3_9GAMM</name>
<evidence type="ECO:0000256" key="6">
    <source>
        <dbReference type="SAM" id="Phobius"/>
    </source>
</evidence>
<dbReference type="GO" id="GO:0016020">
    <property type="term" value="C:membrane"/>
    <property type="evidence" value="ECO:0007669"/>
    <property type="project" value="GOC"/>
</dbReference>
<comment type="caution">
    <text evidence="8">The sequence shown here is derived from an EMBL/GenBank/DDBJ whole genome shotgun (WGS) entry which is preliminary data.</text>
</comment>
<organism evidence="8">
    <name type="scientific">Candidatus Berkiella cookevillensis</name>
    <dbReference type="NCBI Taxonomy" id="437022"/>
    <lineage>
        <taxon>Bacteria</taxon>
        <taxon>Pseudomonadati</taxon>
        <taxon>Pseudomonadota</taxon>
        <taxon>Gammaproteobacteria</taxon>
        <taxon>Candidatus Berkiellales</taxon>
        <taxon>Candidatus Berkiellaceae</taxon>
        <taxon>Candidatus Berkiella</taxon>
    </lineage>
</organism>
<dbReference type="InterPro" id="IPR006694">
    <property type="entry name" value="Fatty_acid_hydroxylase"/>
</dbReference>
<reference evidence="8" key="1">
    <citation type="submission" date="2015-09" db="EMBL/GenBank/DDBJ databases">
        <title>Draft Genome Sequences of Two Novel Amoeba-resistant Intranuclear Bacteria, Candidatus Berkiella cookevillensis and Candidatus Berkiella aquae.</title>
        <authorList>
            <person name="Mehari Y.T."/>
            <person name="Arivett B.A."/>
            <person name="Farone A.L."/>
            <person name="Gunderson J.H."/>
            <person name="Farone M.B."/>
        </authorList>
    </citation>
    <scope>NUCLEOTIDE SEQUENCE [LARGE SCALE GENOMIC DNA]</scope>
    <source>
        <strain evidence="8">CC99</strain>
    </source>
</reference>
<evidence type="ECO:0000313" key="10">
    <source>
        <dbReference type="Proteomes" id="UP000051494"/>
    </source>
</evidence>
<dbReference type="OrthoDB" id="9770329at2"/>
<evidence type="ECO:0000256" key="5">
    <source>
        <dbReference type="ARBA" id="ARBA00023136"/>
    </source>
</evidence>
<dbReference type="GO" id="GO:0005506">
    <property type="term" value="F:iron ion binding"/>
    <property type="evidence" value="ECO:0007669"/>
    <property type="project" value="InterPro"/>
</dbReference>
<dbReference type="PANTHER" id="PTHR21624">
    <property type="entry name" value="STEROL DESATURASE-RELATED PROTEIN"/>
    <property type="match status" value="1"/>
</dbReference>
<dbReference type="EMBL" id="LKHV01000005">
    <property type="protein sequence ID" value="KRG18756.1"/>
    <property type="molecule type" value="Genomic_DNA"/>
</dbReference>
<keyword evidence="10" id="KW-1185">Reference proteome</keyword>
<feature type="domain" description="Fatty acid hydroxylase" evidence="7">
    <location>
        <begin position="95"/>
        <end position="231"/>
    </location>
</feature>
<keyword evidence="5 6" id="KW-0472">Membrane</keyword>
<evidence type="ECO:0000256" key="4">
    <source>
        <dbReference type="ARBA" id="ARBA00023002"/>
    </source>
</evidence>
<protein>
    <submittedName>
        <fullName evidence="8">Fatty acid hydroxylase superfamily protein</fullName>
    </submittedName>
    <submittedName>
        <fullName evidence="9">Sterol desaturase family protein</fullName>
    </submittedName>
</protein>
<dbReference type="GO" id="GO:0008610">
    <property type="term" value="P:lipid biosynthetic process"/>
    <property type="evidence" value="ECO:0007669"/>
    <property type="project" value="InterPro"/>
</dbReference>
<evidence type="ECO:0000259" key="7">
    <source>
        <dbReference type="Pfam" id="PF04116"/>
    </source>
</evidence>